<gene>
    <name evidence="2" type="ORF">Tci_035487</name>
</gene>
<dbReference type="EMBL" id="BKCJ010004859">
    <property type="protein sequence ID" value="GEU63509.1"/>
    <property type="molecule type" value="Genomic_DNA"/>
</dbReference>
<accession>A0A6L2LQV3</accession>
<dbReference type="InterPro" id="IPR043502">
    <property type="entry name" value="DNA/RNA_pol_sf"/>
</dbReference>
<organism evidence="2">
    <name type="scientific">Tanacetum cinerariifolium</name>
    <name type="common">Dalmatian daisy</name>
    <name type="synonym">Chrysanthemum cinerariifolium</name>
    <dbReference type="NCBI Taxonomy" id="118510"/>
    <lineage>
        <taxon>Eukaryota</taxon>
        <taxon>Viridiplantae</taxon>
        <taxon>Streptophyta</taxon>
        <taxon>Embryophyta</taxon>
        <taxon>Tracheophyta</taxon>
        <taxon>Spermatophyta</taxon>
        <taxon>Magnoliopsida</taxon>
        <taxon>eudicotyledons</taxon>
        <taxon>Gunneridae</taxon>
        <taxon>Pentapetalae</taxon>
        <taxon>asterids</taxon>
        <taxon>campanulids</taxon>
        <taxon>Asterales</taxon>
        <taxon>Asteraceae</taxon>
        <taxon>Asteroideae</taxon>
        <taxon>Anthemideae</taxon>
        <taxon>Anthemidinae</taxon>
        <taxon>Tanacetum</taxon>
    </lineage>
</organism>
<dbReference type="PANTHER" id="PTHR48475">
    <property type="entry name" value="RIBONUCLEASE H"/>
    <property type="match status" value="1"/>
</dbReference>
<sequence>MKLNPKKCAFGMREGTFLGYNVDADGLRVSLDKVKAVLDLPSPKCLKDVQKLNGKLDSLNRYLSKSAEKSLPFFKTLKTELLMLTAPKEKEELIMYLAASKEAINAVLMTKRNGKQVPVYFVSRALQGQEINYTPMEKLILALVTGRLLKWRFELGEHDIQYRPRTLVKGQILTDFIVERLEDDEPDTPMEDREELPDPWILFTDGSSCIDSYGASLIITNPEGIEFTYALREKAIDEKEILAVVEEEEEERHTWMTLVYEYLTEGILLEEKKERKDCAPQGKKICRDKQSVIQKILPWPMVAVCWTPPGKLCPKRNSWGVM</sequence>
<dbReference type="InterPro" id="IPR041577">
    <property type="entry name" value="RT_RNaseH_2"/>
</dbReference>
<feature type="domain" description="Reverse transcriptase/retrotransposon-derived protein RNase H-like" evidence="1">
    <location>
        <begin position="74"/>
        <end position="152"/>
    </location>
</feature>
<dbReference type="Pfam" id="PF17919">
    <property type="entry name" value="RT_RNaseH_2"/>
    <property type="match status" value="1"/>
</dbReference>
<dbReference type="InterPro" id="IPR043128">
    <property type="entry name" value="Rev_trsase/Diguanyl_cyclase"/>
</dbReference>
<comment type="caution">
    <text evidence="2">The sequence shown here is derived from an EMBL/GenBank/DDBJ whole genome shotgun (WGS) entry which is preliminary data.</text>
</comment>
<dbReference type="Gene3D" id="3.30.70.270">
    <property type="match status" value="1"/>
</dbReference>
<name>A0A6L2LQV3_TANCI</name>
<protein>
    <recommendedName>
        <fullName evidence="1">Reverse transcriptase/retrotransposon-derived protein RNase H-like domain-containing protein</fullName>
    </recommendedName>
</protein>
<reference evidence="2" key="1">
    <citation type="journal article" date="2019" name="Sci. Rep.">
        <title>Draft genome of Tanacetum cinerariifolium, the natural source of mosquito coil.</title>
        <authorList>
            <person name="Yamashiro T."/>
            <person name="Shiraishi A."/>
            <person name="Satake H."/>
            <person name="Nakayama K."/>
        </authorList>
    </citation>
    <scope>NUCLEOTIDE SEQUENCE</scope>
</reference>
<evidence type="ECO:0000313" key="2">
    <source>
        <dbReference type="EMBL" id="GEU63509.1"/>
    </source>
</evidence>
<dbReference type="AlphaFoldDB" id="A0A6L2LQV3"/>
<evidence type="ECO:0000259" key="1">
    <source>
        <dbReference type="Pfam" id="PF17919"/>
    </source>
</evidence>
<proteinExistence type="predicted"/>
<dbReference type="PANTHER" id="PTHR48475:SF2">
    <property type="entry name" value="RIBONUCLEASE H"/>
    <property type="match status" value="1"/>
</dbReference>
<dbReference type="SUPFAM" id="SSF56672">
    <property type="entry name" value="DNA/RNA polymerases"/>
    <property type="match status" value="1"/>
</dbReference>